<dbReference type="GO" id="GO:0000307">
    <property type="term" value="C:cyclin-dependent protein kinase holoenzyme complex"/>
    <property type="evidence" value="ECO:0007669"/>
    <property type="project" value="TreeGrafter"/>
</dbReference>
<organism evidence="2 3">
    <name type="scientific">Clydaea vesicula</name>
    <dbReference type="NCBI Taxonomy" id="447962"/>
    <lineage>
        <taxon>Eukaryota</taxon>
        <taxon>Fungi</taxon>
        <taxon>Fungi incertae sedis</taxon>
        <taxon>Chytridiomycota</taxon>
        <taxon>Chytridiomycota incertae sedis</taxon>
        <taxon>Chytridiomycetes</taxon>
        <taxon>Lobulomycetales</taxon>
        <taxon>Lobulomycetaceae</taxon>
        <taxon>Clydaea</taxon>
    </lineage>
</organism>
<feature type="region of interest" description="Disordered" evidence="1">
    <location>
        <begin position="455"/>
        <end position="531"/>
    </location>
</feature>
<feature type="compositionally biased region" description="Polar residues" evidence="1">
    <location>
        <begin position="498"/>
        <end position="531"/>
    </location>
</feature>
<dbReference type="PANTHER" id="PTHR15615:SF27">
    <property type="entry name" value="PHO85 CYCLIN CLG1"/>
    <property type="match status" value="1"/>
</dbReference>
<dbReference type="CDD" id="cd20557">
    <property type="entry name" value="CYCLIN_ScPCL1-like"/>
    <property type="match status" value="1"/>
</dbReference>
<dbReference type="GO" id="GO:0019901">
    <property type="term" value="F:protein kinase binding"/>
    <property type="evidence" value="ECO:0007669"/>
    <property type="project" value="InterPro"/>
</dbReference>
<evidence type="ECO:0000256" key="1">
    <source>
        <dbReference type="SAM" id="MobiDB-lite"/>
    </source>
</evidence>
<sequence>MTIYNNIYLTSNQIQLSKTLLTDTSPLLIEFTTSYIQLLWNNISLNQSVFNPNKEFQLFVKDILNKTNLCFSVLLISLKFISKLKKFNPGQVGQGSECRIFICSLMLSMKFLMDNSYTNETWEKVSNIPISQINKAEVEFLVQIRFDLNISEKEYAYWLIDIEQKVKEYILIFENQKILKEDLKLKELFFYQQQQKHQQEKQKQLSQRNIQSQLFNHHPSLPLQKQQLLYSPGTSLNSSPANNQLHQQILQFNRNNSLQYNQVPNNIAVKSDSPLSSCSINSSNSPSTATPKSFSHSNYTKIPRSASHFNDLSNSAIQNDNNDSNLNSFNSLNVSSNNHDMFMCNNISNPSPNLALNNMPQQLLQQKAVVTQQSQQDLSGNLSKNYLLEHQKSQQLNQIRQQKHQMIPSDATQISHPLTPTSTLSVDQQNYIPQIKQHQAPQSINSQLLLQRRQPQFQEPSQLQHSNHPFLQQAPTSRPISLDGSLHHHNRQKFVPLQQASWENIPDQNRSRDSLPQSGRYFTTSQQHNHSAAFQQQPISQLPQHSRFVQPLLENNFVNINWNKPSMAEFLEKPSRITPVIEFNYYNPFPNFGSK</sequence>
<keyword evidence="3" id="KW-1185">Reference proteome</keyword>
<name>A0AAD5U1E0_9FUNG</name>
<reference evidence="2" key="1">
    <citation type="submission" date="2020-05" db="EMBL/GenBank/DDBJ databases">
        <title>Phylogenomic resolution of chytrid fungi.</title>
        <authorList>
            <person name="Stajich J.E."/>
            <person name="Amses K."/>
            <person name="Simmons R."/>
            <person name="Seto K."/>
            <person name="Myers J."/>
            <person name="Bonds A."/>
            <person name="Quandt C.A."/>
            <person name="Barry K."/>
            <person name="Liu P."/>
            <person name="Grigoriev I."/>
            <person name="Longcore J.E."/>
            <person name="James T.Y."/>
        </authorList>
    </citation>
    <scope>NUCLEOTIDE SEQUENCE</scope>
    <source>
        <strain evidence="2">JEL0476</strain>
    </source>
</reference>
<comment type="caution">
    <text evidence="2">The sequence shown here is derived from an EMBL/GenBank/DDBJ whole genome shotgun (WGS) entry which is preliminary data.</text>
</comment>
<dbReference type="PANTHER" id="PTHR15615">
    <property type="match status" value="1"/>
</dbReference>
<feature type="compositionally biased region" description="Polar residues" evidence="1">
    <location>
        <begin position="455"/>
        <end position="479"/>
    </location>
</feature>
<gene>
    <name evidence="2" type="ORF">HK099_003903</name>
</gene>
<protein>
    <recommendedName>
        <fullName evidence="4">Cyclin</fullName>
    </recommendedName>
</protein>
<proteinExistence type="predicted"/>
<feature type="region of interest" description="Disordered" evidence="1">
    <location>
        <begin position="271"/>
        <end position="296"/>
    </location>
</feature>
<accession>A0AAD5U1E0</accession>
<dbReference type="Gene3D" id="1.10.472.10">
    <property type="entry name" value="Cyclin-like"/>
    <property type="match status" value="1"/>
</dbReference>
<dbReference type="EMBL" id="JADGJW010000263">
    <property type="protein sequence ID" value="KAJ3220918.1"/>
    <property type="molecule type" value="Genomic_DNA"/>
</dbReference>
<dbReference type="AlphaFoldDB" id="A0AAD5U1E0"/>
<dbReference type="Proteomes" id="UP001211065">
    <property type="component" value="Unassembled WGS sequence"/>
</dbReference>
<feature type="compositionally biased region" description="Low complexity" evidence="1">
    <location>
        <begin position="271"/>
        <end position="287"/>
    </location>
</feature>
<dbReference type="Pfam" id="PF08613">
    <property type="entry name" value="Cyclin"/>
    <property type="match status" value="1"/>
</dbReference>
<evidence type="ECO:0000313" key="3">
    <source>
        <dbReference type="Proteomes" id="UP001211065"/>
    </source>
</evidence>
<dbReference type="InterPro" id="IPR013922">
    <property type="entry name" value="Cyclin_PHO80-like"/>
</dbReference>
<dbReference type="GO" id="GO:0016538">
    <property type="term" value="F:cyclin-dependent protein serine/threonine kinase regulator activity"/>
    <property type="evidence" value="ECO:0007669"/>
    <property type="project" value="TreeGrafter"/>
</dbReference>
<dbReference type="GO" id="GO:0005634">
    <property type="term" value="C:nucleus"/>
    <property type="evidence" value="ECO:0007669"/>
    <property type="project" value="TreeGrafter"/>
</dbReference>
<evidence type="ECO:0008006" key="4">
    <source>
        <dbReference type="Google" id="ProtNLM"/>
    </source>
</evidence>
<evidence type="ECO:0000313" key="2">
    <source>
        <dbReference type="EMBL" id="KAJ3220918.1"/>
    </source>
</evidence>